<dbReference type="AlphaFoldDB" id="A0A133UJI2"/>
<comment type="caution">
    <text evidence="1">The sequence shown here is derived from an EMBL/GenBank/DDBJ whole genome shotgun (WGS) entry which is preliminary data.</text>
</comment>
<accession>A0A133UJI2</accession>
<dbReference type="EMBL" id="LHXO01000061">
    <property type="protein sequence ID" value="KXA94389.1"/>
    <property type="molecule type" value="Genomic_DNA"/>
</dbReference>
<sequence>MTEKDHLYDTEKKHEVRGLKTRGEAFERQMTLVVKYHEGTAARQRKVLKHYREKALELCPDLEKRVGNGRGRPFTPQGIQDRMDKLQDVEEAIDWSFDEEKQVFS</sequence>
<name>A0A133UJI2_9EURY</name>
<dbReference type="Proteomes" id="UP000070284">
    <property type="component" value="Unassembled WGS sequence"/>
</dbReference>
<gene>
    <name evidence="1" type="ORF">AKJ65_04575</name>
</gene>
<reference evidence="1 2" key="1">
    <citation type="journal article" date="2016" name="Sci. Rep.">
        <title>Metabolic traits of an uncultured archaeal lineage -MSBL1- from brine pools of the Red Sea.</title>
        <authorList>
            <person name="Mwirichia R."/>
            <person name="Alam I."/>
            <person name="Rashid M."/>
            <person name="Vinu M."/>
            <person name="Ba-Alawi W."/>
            <person name="Anthony Kamau A."/>
            <person name="Kamanda Ngugi D."/>
            <person name="Goker M."/>
            <person name="Klenk H.P."/>
            <person name="Bajic V."/>
            <person name="Stingl U."/>
        </authorList>
    </citation>
    <scope>NUCLEOTIDE SEQUENCE [LARGE SCALE GENOMIC DNA]</scope>
    <source>
        <strain evidence="1">SCGC-AAA259E19</strain>
    </source>
</reference>
<protein>
    <submittedName>
        <fullName evidence="1">Uncharacterized protein</fullName>
    </submittedName>
</protein>
<organism evidence="1 2">
    <name type="scientific">candidate division MSBL1 archaeon SCGC-AAA259E19</name>
    <dbReference type="NCBI Taxonomy" id="1698264"/>
    <lineage>
        <taxon>Archaea</taxon>
        <taxon>Methanobacteriati</taxon>
        <taxon>Methanobacteriota</taxon>
        <taxon>candidate division MSBL1</taxon>
    </lineage>
</organism>
<evidence type="ECO:0000313" key="2">
    <source>
        <dbReference type="Proteomes" id="UP000070284"/>
    </source>
</evidence>
<keyword evidence="2" id="KW-1185">Reference proteome</keyword>
<evidence type="ECO:0000313" key="1">
    <source>
        <dbReference type="EMBL" id="KXA94389.1"/>
    </source>
</evidence>
<proteinExistence type="predicted"/>